<gene>
    <name evidence="1" type="ORF">NPD5_795</name>
</gene>
<dbReference type="InterPro" id="IPR036638">
    <property type="entry name" value="HLH_DNA-bd_sf"/>
</dbReference>
<dbReference type="SUPFAM" id="SSF140500">
    <property type="entry name" value="BAS1536-like"/>
    <property type="match status" value="1"/>
</dbReference>
<organism evidence="1 2">
    <name type="scientific">Clostridium sporogenes</name>
    <dbReference type="NCBI Taxonomy" id="1509"/>
    <lineage>
        <taxon>Bacteria</taxon>
        <taxon>Bacillati</taxon>
        <taxon>Bacillota</taxon>
        <taxon>Clostridia</taxon>
        <taxon>Eubacteriales</taxon>
        <taxon>Clostridiaceae</taxon>
        <taxon>Clostridium</taxon>
    </lineage>
</organism>
<evidence type="ECO:0000313" key="2">
    <source>
        <dbReference type="Proteomes" id="UP000182204"/>
    </source>
</evidence>
<dbReference type="Pfam" id="PF09388">
    <property type="entry name" value="SpoOE-like"/>
    <property type="match status" value="1"/>
</dbReference>
<reference evidence="1 2" key="1">
    <citation type="submission" date="2015-11" db="EMBL/GenBank/DDBJ databases">
        <authorList>
            <person name="Hill K.K."/>
            <person name="Shirey T.B."/>
            <person name="Raphael B."/>
            <person name="Daligault H.E."/>
            <person name="Davenport K.W."/>
            <person name="Bruce D.C."/>
            <person name="Foley B.T."/>
            <person name="Johnson S.L."/>
        </authorList>
    </citation>
    <scope>NUCLEOTIDE SEQUENCE [LARGE SCALE GENOMIC DNA]</scope>
    <source>
        <strain evidence="1 2">CDC_1632</strain>
    </source>
</reference>
<dbReference type="InterPro" id="IPR018540">
    <property type="entry name" value="Spo0E-like"/>
</dbReference>
<name>A0A1L3NKY2_CLOSG</name>
<dbReference type="EMBL" id="CP013243">
    <property type="protein sequence ID" value="APH16775.1"/>
    <property type="molecule type" value="Genomic_DNA"/>
</dbReference>
<dbReference type="InterPro" id="IPR037208">
    <property type="entry name" value="Spo0E-like_sf"/>
</dbReference>
<proteinExistence type="predicted"/>
<evidence type="ECO:0000313" key="1">
    <source>
        <dbReference type="EMBL" id="APH16775.1"/>
    </source>
</evidence>
<dbReference type="AlphaFoldDB" id="A0A1L3NKY2"/>
<dbReference type="GO" id="GO:0043937">
    <property type="term" value="P:regulation of sporulation"/>
    <property type="evidence" value="ECO:0007669"/>
    <property type="project" value="InterPro"/>
</dbReference>
<dbReference type="GO" id="GO:0046983">
    <property type="term" value="F:protein dimerization activity"/>
    <property type="evidence" value="ECO:0007669"/>
    <property type="project" value="InterPro"/>
</dbReference>
<protein>
    <submittedName>
        <fullName evidence="1">Spo0E like sporulation regulatory family protein</fullName>
    </submittedName>
</protein>
<accession>A0A1L3NKY2</accession>
<dbReference type="Proteomes" id="UP000182204">
    <property type="component" value="Chromosome"/>
</dbReference>
<dbReference type="Gene3D" id="4.10.280.10">
    <property type="entry name" value="Helix-loop-helix DNA-binding domain"/>
    <property type="match status" value="1"/>
</dbReference>
<sequence length="69" mass="8323">MVIKCIIGYVFYKKCIGMVRKMGKVLEQTRERLNNLIEMDSILYEGEILRLSQELDKLIYKYYKQELIN</sequence>